<evidence type="ECO:0000259" key="1">
    <source>
        <dbReference type="Pfam" id="PF02230"/>
    </source>
</evidence>
<dbReference type="Gene3D" id="3.40.50.1820">
    <property type="entry name" value="alpha/beta hydrolase"/>
    <property type="match status" value="1"/>
</dbReference>
<dbReference type="EMBL" id="CP013213">
    <property type="protein sequence ID" value="AMC94371.1"/>
    <property type="molecule type" value="Genomic_DNA"/>
</dbReference>
<protein>
    <recommendedName>
        <fullName evidence="1">Phospholipase/carboxylesterase/thioesterase domain-containing protein</fullName>
    </recommendedName>
</protein>
<gene>
    <name evidence="2" type="ORF">AOC36_10425</name>
</gene>
<sequence>MIHVFERGTNDTLIVSLHGTGGHATQLFDVSRMLDPNASLLGLQGDVTENGMTRFFERYSDGTFDTKSLAKATQVVYDTIQDCINKENLKDKSLILLGYSNGANLLQSMLKTYALDVDALILFHPSTTLKELPFIPQKFPVFASFGHNDFYIDEHGFNAILDQMNAASLKVSVFTSETGHQLTQNEVEKARDFIQEHI</sequence>
<organism evidence="2 3">
    <name type="scientific">Erysipelothrix larvae</name>
    <dbReference type="NCBI Taxonomy" id="1514105"/>
    <lineage>
        <taxon>Bacteria</taxon>
        <taxon>Bacillati</taxon>
        <taxon>Bacillota</taxon>
        <taxon>Erysipelotrichia</taxon>
        <taxon>Erysipelotrichales</taxon>
        <taxon>Erysipelotrichaceae</taxon>
        <taxon>Erysipelothrix</taxon>
    </lineage>
</organism>
<proteinExistence type="predicted"/>
<dbReference type="GO" id="GO:0016787">
    <property type="term" value="F:hydrolase activity"/>
    <property type="evidence" value="ECO:0007669"/>
    <property type="project" value="InterPro"/>
</dbReference>
<feature type="domain" description="Phospholipase/carboxylesterase/thioesterase" evidence="1">
    <location>
        <begin position="13"/>
        <end position="198"/>
    </location>
</feature>
<dbReference type="InterPro" id="IPR003140">
    <property type="entry name" value="PLipase/COase/thioEstase"/>
</dbReference>
<dbReference type="Pfam" id="PF02230">
    <property type="entry name" value="Abhydrolase_2"/>
    <property type="match status" value="1"/>
</dbReference>
<accession>A0A0X8H1M7</accession>
<dbReference type="Proteomes" id="UP000063781">
    <property type="component" value="Chromosome"/>
</dbReference>
<dbReference type="KEGG" id="erl:AOC36_10425"/>
<evidence type="ECO:0000313" key="2">
    <source>
        <dbReference type="EMBL" id="AMC94371.1"/>
    </source>
</evidence>
<name>A0A0X8H1M7_9FIRM</name>
<reference evidence="2 3" key="1">
    <citation type="submission" date="2015-10" db="EMBL/GenBank/DDBJ databases">
        <title>Erysipelothrix larvae sp. LV19 isolated from the larval gut of the rhinoceros beetle, Trypoxylus dichotomus.</title>
        <authorList>
            <person name="Lim S."/>
            <person name="Kim B.-C."/>
        </authorList>
    </citation>
    <scope>NUCLEOTIDE SEQUENCE [LARGE SCALE GENOMIC DNA]</scope>
    <source>
        <strain evidence="2 3">LV19</strain>
    </source>
</reference>
<dbReference type="SUPFAM" id="SSF53474">
    <property type="entry name" value="alpha/beta-Hydrolases"/>
    <property type="match status" value="1"/>
</dbReference>
<dbReference type="InterPro" id="IPR029058">
    <property type="entry name" value="AB_hydrolase_fold"/>
</dbReference>
<dbReference type="OrthoDB" id="9796570at2"/>
<dbReference type="STRING" id="1514105.AOC36_10425"/>
<dbReference type="AlphaFoldDB" id="A0A0X8H1M7"/>
<evidence type="ECO:0000313" key="3">
    <source>
        <dbReference type="Proteomes" id="UP000063781"/>
    </source>
</evidence>
<keyword evidence="3" id="KW-1185">Reference proteome</keyword>
<dbReference type="RefSeq" id="WP_067634029.1">
    <property type="nucleotide sequence ID" value="NZ_CP013213.1"/>
</dbReference>